<dbReference type="STRING" id="996342.SAMN05443551_1009"/>
<dbReference type="SUPFAM" id="SSF54427">
    <property type="entry name" value="NTF2-like"/>
    <property type="match status" value="1"/>
</dbReference>
<proteinExistence type="predicted"/>
<name>A0A1M5NQ70_9RHOB</name>
<evidence type="ECO:0000313" key="2">
    <source>
        <dbReference type="Proteomes" id="UP000184221"/>
    </source>
</evidence>
<keyword evidence="2" id="KW-1185">Reference proteome</keyword>
<protein>
    <recommendedName>
        <fullName evidence="3">SnoaL-like domain-containing protein</fullName>
    </recommendedName>
</protein>
<evidence type="ECO:0000313" key="1">
    <source>
        <dbReference type="EMBL" id="SHG91701.1"/>
    </source>
</evidence>
<sequence length="158" mass="17772">MTTRPAIEIAEELLDRTGRGLDSGDFDLFADAFALPYRHDTFDATVEITDLADIRSVYDQVRRHFRQIGVTRIIRFCVAADYQTPDKILSTHESHMFSGSHRIRPPYPVLSTLERRDGAWKITASNYAIGEDPAHAAAMLPKEKQQTSASHAAPRAEM</sequence>
<dbReference type="EMBL" id="FQXC01000001">
    <property type="protein sequence ID" value="SHG91701.1"/>
    <property type="molecule type" value="Genomic_DNA"/>
</dbReference>
<reference evidence="1 2" key="1">
    <citation type="submission" date="2016-11" db="EMBL/GenBank/DDBJ databases">
        <authorList>
            <person name="Jaros S."/>
            <person name="Januszkiewicz K."/>
            <person name="Wedrychowicz H."/>
        </authorList>
    </citation>
    <scope>NUCLEOTIDE SEQUENCE [LARGE SCALE GENOMIC DNA]</scope>
    <source>
        <strain evidence="1 2">DSM 29431</strain>
    </source>
</reference>
<dbReference type="Proteomes" id="UP000184221">
    <property type="component" value="Unassembled WGS sequence"/>
</dbReference>
<gene>
    <name evidence="1" type="ORF">SAMN05443551_1009</name>
</gene>
<dbReference type="OrthoDB" id="7858976at2"/>
<organism evidence="1 2">
    <name type="scientific">Marivita hallyeonensis</name>
    <dbReference type="NCBI Taxonomy" id="996342"/>
    <lineage>
        <taxon>Bacteria</taxon>
        <taxon>Pseudomonadati</taxon>
        <taxon>Pseudomonadota</taxon>
        <taxon>Alphaproteobacteria</taxon>
        <taxon>Rhodobacterales</taxon>
        <taxon>Roseobacteraceae</taxon>
        <taxon>Marivita</taxon>
    </lineage>
</organism>
<dbReference type="InterPro" id="IPR032710">
    <property type="entry name" value="NTF2-like_dom_sf"/>
</dbReference>
<dbReference type="AlphaFoldDB" id="A0A1M5NQ70"/>
<accession>A0A1M5NQ70</accession>
<evidence type="ECO:0008006" key="3">
    <source>
        <dbReference type="Google" id="ProtNLM"/>
    </source>
</evidence>
<dbReference type="RefSeq" id="WP_072776365.1">
    <property type="nucleotide sequence ID" value="NZ_FQXC01000001.1"/>
</dbReference>